<feature type="transmembrane region" description="Helical" evidence="1">
    <location>
        <begin position="40"/>
        <end position="61"/>
    </location>
</feature>
<proteinExistence type="predicted"/>
<evidence type="ECO:0000256" key="1">
    <source>
        <dbReference type="SAM" id="Phobius"/>
    </source>
</evidence>
<feature type="transmembrane region" description="Helical" evidence="1">
    <location>
        <begin position="102"/>
        <end position="120"/>
    </location>
</feature>
<feature type="transmembrane region" description="Helical" evidence="1">
    <location>
        <begin position="73"/>
        <end position="90"/>
    </location>
</feature>
<dbReference type="EMBL" id="UINC01112929">
    <property type="protein sequence ID" value="SVC82210.1"/>
    <property type="molecule type" value="Genomic_DNA"/>
</dbReference>
<keyword evidence="1" id="KW-0812">Transmembrane</keyword>
<reference evidence="2" key="1">
    <citation type="submission" date="2018-05" db="EMBL/GenBank/DDBJ databases">
        <authorList>
            <person name="Lanie J.A."/>
            <person name="Ng W.-L."/>
            <person name="Kazmierczak K.M."/>
            <person name="Andrzejewski T.M."/>
            <person name="Davidsen T.M."/>
            <person name="Wayne K.J."/>
            <person name="Tettelin H."/>
            <person name="Glass J.I."/>
            <person name="Rusch D."/>
            <person name="Podicherti R."/>
            <person name="Tsui H.-C.T."/>
            <person name="Winkler M.E."/>
        </authorList>
    </citation>
    <scope>NUCLEOTIDE SEQUENCE</scope>
</reference>
<keyword evidence="1" id="KW-1133">Transmembrane helix</keyword>
<dbReference type="AlphaFoldDB" id="A0A382QB73"/>
<name>A0A382QB73_9ZZZZ</name>
<evidence type="ECO:0000313" key="2">
    <source>
        <dbReference type="EMBL" id="SVC82210.1"/>
    </source>
</evidence>
<keyword evidence="1" id="KW-0472">Membrane</keyword>
<accession>A0A382QB73</accession>
<sequence>MSLSLIFRLQAAFAALWAIQLIFLPGMMFAQYQWTPSLELVALGQGCGVAMTALAIIAYQLPNWTTGEQLKNAAKSLAVIAILFLLLQLYQLLISGMAPGNAMDWGSTVITALFAIGFFMKSR</sequence>
<gene>
    <name evidence="2" type="ORF">METZ01_LOCUS335064</name>
</gene>
<protein>
    <submittedName>
        <fullName evidence="2">Uncharacterized protein</fullName>
    </submittedName>
</protein>
<organism evidence="2">
    <name type="scientific">marine metagenome</name>
    <dbReference type="NCBI Taxonomy" id="408172"/>
    <lineage>
        <taxon>unclassified sequences</taxon>
        <taxon>metagenomes</taxon>
        <taxon>ecological metagenomes</taxon>
    </lineage>
</organism>
<feature type="transmembrane region" description="Helical" evidence="1">
    <location>
        <begin position="12"/>
        <end position="34"/>
    </location>
</feature>